<protein>
    <recommendedName>
        <fullName evidence="5 6">Small ribosomal subunit protein bS6</fullName>
    </recommendedName>
</protein>
<name>A0AAU7ZY07_9FLAO</name>
<comment type="similarity">
    <text evidence="1 6">Belongs to the bacterial ribosomal protein bS6 family.</text>
</comment>
<reference evidence="7" key="1">
    <citation type="submission" date="2024-06" db="EMBL/GenBank/DDBJ databases">
        <title>Diversity, functionality, and evolutionary history of bacterial symbionts in false click beetles (Coleoptera, Throscidae).</title>
        <authorList>
            <person name="Wierz J.C."/>
            <person name="Malm H."/>
            <person name="Kaltenpoth M."/>
            <person name="Engl T."/>
        </authorList>
    </citation>
    <scope>NUCLEOTIDE SEQUENCE</scope>
    <source>
        <strain evidence="7">Ttur</strain>
    </source>
</reference>
<dbReference type="GO" id="GO:0005840">
    <property type="term" value="C:ribosome"/>
    <property type="evidence" value="ECO:0007669"/>
    <property type="project" value="UniProtKB-KW"/>
</dbReference>
<dbReference type="EMBL" id="CP158689">
    <property type="protein sequence ID" value="XCC45288.1"/>
    <property type="molecule type" value="Genomic_DNA"/>
</dbReference>
<accession>A0AAU7ZY07</accession>
<dbReference type="HAMAP" id="MF_00360">
    <property type="entry name" value="Ribosomal_bS6"/>
    <property type="match status" value="1"/>
</dbReference>
<evidence type="ECO:0000256" key="5">
    <source>
        <dbReference type="ARBA" id="ARBA00035294"/>
    </source>
</evidence>
<evidence type="ECO:0000256" key="1">
    <source>
        <dbReference type="ARBA" id="ARBA00009512"/>
    </source>
</evidence>
<sequence>MQKLYEIVFIINSFLKEKKIFLIIKNYKKYINKKKGNIIYEENWGIKNLKYKIKKNDIGYYYLLIYKISSKYIKKIIKKIKNDKNIIRYLIIKLDKHHINYIQKKYKIINNELL</sequence>
<dbReference type="Gene3D" id="3.30.70.60">
    <property type="match status" value="1"/>
</dbReference>
<dbReference type="GO" id="GO:0006412">
    <property type="term" value="P:translation"/>
    <property type="evidence" value="ECO:0007669"/>
    <property type="project" value="UniProtKB-UniRule"/>
</dbReference>
<dbReference type="AlphaFoldDB" id="A0AAU7ZY07"/>
<dbReference type="GO" id="GO:0070181">
    <property type="term" value="F:small ribosomal subunit rRNA binding"/>
    <property type="evidence" value="ECO:0007669"/>
    <property type="project" value="TreeGrafter"/>
</dbReference>
<dbReference type="PANTHER" id="PTHR21011:SF1">
    <property type="entry name" value="SMALL RIBOSOMAL SUBUNIT PROTEIN BS6M"/>
    <property type="match status" value="1"/>
</dbReference>
<keyword evidence="3 6" id="KW-0687">Ribonucleoprotein</keyword>
<evidence type="ECO:0000256" key="4">
    <source>
        <dbReference type="ARBA" id="ARBA00035104"/>
    </source>
</evidence>
<dbReference type="GO" id="GO:0005737">
    <property type="term" value="C:cytoplasm"/>
    <property type="evidence" value="ECO:0007669"/>
    <property type="project" value="UniProtKB-ARBA"/>
</dbReference>
<evidence type="ECO:0000313" key="7">
    <source>
        <dbReference type="EMBL" id="XCC45288.1"/>
    </source>
</evidence>
<dbReference type="GO" id="GO:0003735">
    <property type="term" value="F:structural constituent of ribosome"/>
    <property type="evidence" value="ECO:0007669"/>
    <property type="project" value="InterPro"/>
</dbReference>
<dbReference type="NCBIfam" id="TIGR00166">
    <property type="entry name" value="S6"/>
    <property type="match status" value="1"/>
</dbReference>
<comment type="function">
    <text evidence="4 6">Binds together with bS18 to 16S ribosomal RNA.</text>
</comment>
<keyword evidence="6" id="KW-0699">rRNA-binding</keyword>
<dbReference type="SUPFAM" id="SSF54995">
    <property type="entry name" value="Ribosomal protein S6"/>
    <property type="match status" value="1"/>
</dbReference>
<proteinExistence type="inferred from homology"/>
<dbReference type="GO" id="GO:1990904">
    <property type="term" value="C:ribonucleoprotein complex"/>
    <property type="evidence" value="ECO:0007669"/>
    <property type="project" value="UniProtKB-KW"/>
</dbReference>
<evidence type="ECO:0000256" key="2">
    <source>
        <dbReference type="ARBA" id="ARBA00022980"/>
    </source>
</evidence>
<gene>
    <name evidence="6 7" type="primary">rpsF</name>
    <name evidence="7" type="ORF">ABUS76_00785</name>
</gene>
<evidence type="ECO:0000256" key="3">
    <source>
        <dbReference type="ARBA" id="ARBA00023274"/>
    </source>
</evidence>
<dbReference type="InterPro" id="IPR014717">
    <property type="entry name" value="Transl_elong_EF1B/ribsomal_bS6"/>
</dbReference>
<keyword evidence="2 6" id="KW-0689">Ribosomal protein</keyword>
<keyword evidence="6" id="KW-0694">RNA-binding</keyword>
<dbReference type="InterPro" id="IPR020814">
    <property type="entry name" value="Ribosomal_S6_plastid/chlpt"/>
</dbReference>
<organism evidence="7">
    <name type="scientific">Candidatus Shikimatogenerans sp. Ttur</name>
    <dbReference type="NCBI Taxonomy" id="3158569"/>
    <lineage>
        <taxon>Bacteria</taxon>
        <taxon>Pseudomonadati</taxon>
        <taxon>Bacteroidota</taxon>
        <taxon>Flavobacteriia</taxon>
        <taxon>Flavobacteriales</taxon>
        <taxon>Candidatus Shikimatogenerans</taxon>
    </lineage>
</organism>
<dbReference type="InterPro" id="IPR000529">
    <property type="entry name" value="Ribosomal_bS6"/>
</dbReference>
<dbReference type="InterPro" id="IPR035980">
    <property type="entry name" value="Ribosomal_bS6_sf"/>
</dbReference>
<dbReference type="PANTHER" id="PTHR21011">
    <property type="entry name" value="MITOCHONDRIAL 28S RIBOSOMAL PROTEIN S6"/>
    <property type="match status" value="1"/>
</dbReference>
<evidence type="ECO:0000256" key="6">
    <source>
        <dbReference type="HAMAP-Rule" id="MF_00360"/>
    </source>
</evidence>
<dbReference type="Pfam" id="PF01250">
    <property type="entry name" value="Ribosomal_S6"/>
    <property type="match status" value="1"/>
</dbReference>